<dbReference type="GO" id="GO:0042840">
    <property type="term" value="P:D-glucuronate catabolic process"/>
    <property type="evidence" value="ECO:0007669"/>
    <property type="project" value="TreeGrafter"/>
</dbReference>
<gene>
    <name evidence="11" type="ORF">METZ01_LOCUS223325</name>
</gene>
<evidence type="ECO:0000256" key="5">
    <source>
        <dbReference type="ARBA" id="ARBA00004892"/>
    </source>
</evidence>
<dbReference type="EMBL" id="UINC01053672">
    <property type="protein sequence ID" value="SVB70471.1"/>
    <property type="molecule type" value="Genomic_DNA"/>
</dbReference>
<comment type="catalytic activity">
    <reaction evidence="1">
        <text>D-mannonate = 2-dehydro-3-deoxy-D-gluconate + H2O</text>
        <dbReference type="Rhea" id="RHEA:20097"/>
        <dbReference type="ChEBI" id="CHEBI:15377"/>
        <dbReference type="ChEBI" id="CHEBI:17767"/>
        <dbReference type="ChEBI" id="CHEBI:57990"/>
        <dbReference type="EC" id="4.2.1.8"/>
    </reaction>
</comment>
<dbReference type="SUPFAM" id="SSF51658">
    <property type="entry name" value="Xylose isomerase-like"/>
    <property type="match status" value="1"/>
</dbReference>
<dbReference type="NCBIfam" id="NF003027">
    <property type="entry name" value="PRK03906.1"/>
    <property type="match status" value="1"/>
</dbReference>
<name>A0A382G8F2_9ZZZZ</name>
<evidence type="ECO:0000313" key="11">
    <source>
        <dbReference type="EMBL" id="SVB70471.1"/>
    </source>
</evidence>
<evidence type="ECO:0000256" key="9">
    <source>
        <dbReference type="ARBA" id="ARBA00023211"/>
    </source>
</evidence>
<evidence type="ECO:0000256" key="1">
    <source>
        <dbReference type="ARBA" id="ARBA00001794"/>
    </source>
</evidence>
<keyword evidence="8" id="KW-0408">Iron</keyword>
<evidence type="ECO:0000256" key="10">
    <source>
        <dbReference type="ARBA" id="ARBA00023239"/>
    </source>
</evidence>
<dbReference type="GO" id="GO:0008927">
    <property type="term" value="F:mannonate dehydratase activity"/>
    <property type="evidence" value="ECO:0007669"/>
    <property type="project" value="UniProtKB-EC"/>
</dbReference>
<evidence type="ECO:0000256" key="4">
    <source>
        <dbReference type="ARBA" id="ARBA00002713"/>
    </source>
</evidence>
<dbReference type="Gene3D" id="3.20.20.150">
    <property type="entry name" value="Divalent-metal-dependent TIM barrel enzymes"/>
    <property type="match status" value="1"/>
</dbReference>
<dbReference type="NCBIfam" id="TIGR00695">
    <property type="entry name" value="uxuA"/>
    <property type="match status" value="1"/>
</dbReference>
<dbReference type="InterPro" id="IPR036237">
    <property type="entry name" value="Xyl_isomerase-like_sf"/>
</dbReference>
<proteinExistence type="inferred from homology"/>
<evidence type="ECO:0000256" key="7">
    <source>
        <dbReference type="ARBA" id="ARBA00012927"/>
    </source>
</evidence>
<keyword evidence="10" id="KW-0456">Lyase</keyword>
<evidence type="ECO:0000256" key="8">
    <source>
        <dbReference type="ARBA" id="ARBA00023004"/>
    </source>
</evidence>
<dbReference type="GO" id="GO:0008198">
    <property type="term" value="F:ferrous iron binding"/>
    <property type="evidence" value="ECO:0007669"/>
    <property type="project" value="TreeGrafter"/>
</dbReference>
<sequence length="398" mass="46481">MELSFRWYGPKDPVKLTDIRQSNADFIVTSLHQIPVGTKWSEKNIQDRIQFINSENKNGKKKLTWNVVESIPIHNDIKLRTGNFKKLIENYKDSIFNINKYNINTICYSFMPIIDWTRTQLDFKMSTDGLALRFSYIQFIIFEKFILKLKNLEKRYDDSLLAEATNQYNVMSNKDLENLKFSIMGGLPAAETQYTIEEFRNMLAAYNDMDKEALRSNFLEFLKEIMPIAEENNIKMALHPDDPPIPLFGLPRIVSSKEDYQFVFEQYESNTNGMTFCVGSLASNIKNDVYDIFKSFKDKINFIHLRNVSIEDDRISFVESEHLEGDVDFVKIIKMILLEEKRRSEIIKNFNIPMRPDHGHCLMDDQHKKMNPGYSAIGRMKGLAEIRGVIKTLSKEIL</sequence>
<comment type="function">
    <text evidence="4">Catalyzes the dehydration of D-mannonate.</text>
</comment>
<comment type="cofactor">
    <cofactor evidence="2">
        <name>Mn(2+)</name>
        <dbReference type="ChEBI" id="CHEBI:29035"/>
    </cofactor>
</comment>
<dbReference type="GO" id="GO:0030145">
    <property type="term" value="F:manganese ion binding"/>
    <property type="evidence" value="ECO:0007669"/>
    <property type="project" value="TreeGrafter"/>
</dbReference>
<dbReference type="PANTHER" id="PTHR30387">
    <property type="entry name" value="MANNONATE DEHYDRATASE"/>
    <property type="match status" value="1"/>
</dbReference>
<protein>
    <recommendedName>
        <fullName evidence="7">mannonate dehydratase</fullName>
        <ecNumber evidence="7">4.2.1.8</ecNumber>
    </recommendedName>
</protein>
<dbReference type="InterPro" id="IPR004628">
    <property type="entry name" value="Man_deHydtase"/>
</dbReference>
<dbReference type="HAMAP" id="MF_00106">
    <property type="entry name" value="UxuA"/>
    <property type="match status" value="1"/>
</dbReference>
<evidence type="ECO:0000256" key="2">
    <source>
        <dbReference type="ARBA" id="ARBA00001936"/>
    </source>
</evidence>
<dbReference type="PIRSF" id="PIRSF016049">
    <property type="entry name" value="Man_dehyd"/>
    <property type="match status" value="1"/>
</dbReference>
<comment type="pathway">
    <text evidence="5">Carbohydrate metabolism; pentose and glucuronate interconversion.</text>
</comment>
<dbReference type="PANTHER" id="PTHR30387:SF2">
    <property type="entry name" value="MANNONATE DEHYDRATASE"/>
    <property type="match status" value="1"/>
</dbReference>
<reference evidence="11" key="1">
    <citation type="submission" date="2018-05" db="EMBL/GenBank/DDBJ databases">
        <authorList>
            <person name="Lanie J.A."/>
            <person name="Ng W.-L."/>
            <person name="Kazmierczak K.M."/>
            <person name="Andrzejewski T.M."/>
            <person name="Davidsen T.M."/>
            <person name="Wayne K.J."/>
            <person name="Tettelin H."/>
            <person name="Glass J.I."/>
            <person name="Rusch D."/>
            <person name="Podicherti R."/>
            <person name="Tsui H.-C.T."/>
            <person name="Winkler M.E."/>
        </authorList>
    </citation>
    <scope>NUCLEOTIDE SEQUENCE</scope>
</reference>
<evidence type="ECO:0000256" key="6">
    <source>
        <dbReference type="ARBA" id="ARBA00007389"/>
    </source>
</evidence>
<organism evidence="11">
    <name type="scientific">marine metagenome</name>
    <dbReference type="NCBI Taxonomy" id="408172"/>
    <lineage>
        <taxon>unclassified sequences</taxon>
        <taxon>metagenomes</taxon>
        <taxon>ecological metagenomes</taxon>
    </lineage>
</organism>
<evidence type="ECO:0000256" key="3">
    <source>
        <dbReference type="ARBA" id="ARBA00001954"/>
    </source>
</evidence>
<comment type="similarity">
    <text evidence="6">Belongs to the mannonate dehydratase family.</text>
</comment>
<dbReference type="AlphaFoldDB" id="A0A382G8F2"/>
<dbReference type="Pfam" id="PF03786">
    <property type="entry name" value="UxuA"/>
    <property type="match status" value="1"/>
</dbReference>
<dbReference type="EC" id="4.2.1.8" evidence="7"/>
<accession>A0A382G8F2</accession>
<keyword evidence="9" id="KW-0464">Manganese</keyword>
<comment type="cofactor">
    <cofactor evidence="3">
        <name>Fe(2+)</name>
        <dbReference type="ChEBI" id="CHEBI:29033"/>
    </cofactor>
</comment>